<protein>
    <submittedName>
        <fullName evidence="3">2TM domain-containing protein</fullName>
    </submittedName>
</protein>
<evidence type="ECO:0000313" key="3">
    <source>
        <dbReference type="EMBL" id="NYA71179.1"/>
    </source>
</evidence>
<dbReference type="InterPro" id="IPR025698">
    <property type="entry name" value="2TM_dom"/>
</dbReference>
<dbReference type="AlphaFoldDB" id="A0A7Y9C677"/>
<dbReference type="Proteomes" id="UP000535020">
    <property type="component" value="Unassembled WGS sequence"/>
</dbReference>
<evidence type="ECO:0000313" key="4">
    <source>
        <dbReference type="Proteomes" id="UP000535020"/>
    </source>
</evidence>
<feature type="transmembrane region" description="Helical" evidence="1">
    <location>
        <begin position="56"/>
        <end position="77"/>
    </location>
</feature>
<sequence length="101" mass="11844">MDQMRFDRAQKRVKKISGFYKHLIVYLIINAAHITMKAVNPDKGEEFFTFSTFSLAFFWGIGLLMHALSTFGPGAVLGSDWEERKIREIMDREKRQGKKWE</sequence>
<keyword evidence="1" id="KW-1133">Transmembrane helix</keyword>
<keyword evidence="4" id="KW-1185">Reference proteome</keyword>
<feature type="domain" description="2TM" evidence="2">
    <location>
        <begin position="8"/>
        <end position="91"/>
    </location>
</feature>
<evidence type="ECO:0000256" key="1">
    <source>
        <dbReference type="SAM" id="Phobius"/>
    </source>
</evidence>
<reference evidence="3 4" key="1">
    <citation type="submission" date="2020-07" db="EMBL/GenBank/DDBJ databases">
        <authorList>
            <person name="Sun Q."/>
        </authorList>
    </citation>
    <scope>NUCLEOTIDE SEQUENCE [LARGE SCALE GENOMIC DNA]</scope>
    <source>
        <strain evidence="3 4">MAH-1</strain>
    </source>
</reference>
<comment type="caution">
    <text evidence="3">The sequence shown here is derived from an EMBL/GenBank/DDBJ whole genome shotgun (WGS) entry which is preliminary data.</text>
</comment>
<evidence type="ECO:0000259" key="2">
    <source>
        <dbReference type="Pfam" id="PF13239"/>
    </source>
</evidence>
<organism evidence="3 4">
    <name type="scientific">Flavobacterium agri</name>
    <dbReference type="NCBI Taxonomy" id="2743471"/>
    <lineage>
        <taxon>Bacteria</taxon>
        <taxon>Pseudomonadati</taxon>
        <taxon>Bacteroidota</taxon>
        <taxon>Flavobacteriia</taxon>
        <taxon>Flavobacteriales</taxon>
        <taxon>Flavobacteriaceae</taxon>
        <taxon>Flavobacterium</taxon>
    </lineage>
</organism>
<proteinExistence type="predicted"/>
<dbReference type="Pfam" id="PF13239">
    <property type="entry name" value="2TM"/>
    <property type="match status" value="1"/>
</dbReference>
<dbReference type="EMBL" id="JACBJI010000003">
    <property type="protein sequence ID" value="NYA71179.1"/>
    <property type="molecule type" value="Genomic_DNA"/>
</dbReference>
<feature type="transmembrane region" description="Helical" evidence="1">
    <location>
        <begin position="20"/>
        <end position="36"/>
    </location>
</feature>
<keyword evidence="1" id="KW-0472">Membrane</keyword>
<accession>A0A7Y9C677</accession>
<keyword evidence="1" id="KW-0812">Transmembrane</keyword>
<name>A0A7Y9C677_9FLAO</name>
<gene>
    <name evidence="3" type="ORF">HZF10_09635</name>
</gene>